<sequence length="142" mass="14915">MRYVLSSLIVLSSLVVLSCSQSESGPAPEPNVTSKLVGTYTLTKMTNKDTGEAVNGTGSVTLTAVDNTMASLSVATQVITSKGSYNDKITFQSKVVQVGSDYQLKDGSSTDSPTIGSVSGNTITLTTKHLASDQNLIREFTK</sequence>
<evidence type="ECO:0000256" key="1">
    <source>
        <dbReference type="SAM" id="SignalP"/>
    </source>
</evidence>
<organism evidence="2 3">
    <name type="scientific">Spirosoma validum</name>
    <dbReference type="NCBI Taxonomy" id="2771355"/>
    <lineage>
        <taxon>Bacteria</taxon>
        <taxon>Pseudomonadati</taxon>
        <taxon>Bacteroidota</taxon>
        <taxon>Cytophagia</taxon>
        <taxon>Cytophagales</taxon>
        <taxon>Cytophagaceae</taxon>
        <taxon>Spirosoma</taxon>
    </lineage>
</organism>
<protein>
    <recommendedName>
        <fullName evidence="4">Lipocalin-like domain-containing protein</fullName>
    </recommendedName>
</protein>
<proteinExistence type="predicted"/>
<keyword evidence="1" id="KW-0732">Signal</keyword>
<gene>
    <name evidence="2" type="ORF">IC230_22035</name>
</gene>
<feature type="chain" id="PRO_5037921286" description="Lipocalin-like domain-containing protein" evidence="1">
    <location>
        <begin position="19"/>
        <end position="142"/>
    </location>
</feature>
<keyword evidence="3" id="KW-1185">Reference proteome</keyword>
<dbReference type="RefSeq" id="WP_191041230.1">
    <property type="nucleotide sequence ID" value="NZ_JACXAA010000009.1"/>
</dbReference>
<name>A0A927B4P6_9BACT</name>
<evidence type="ECO:0000313" key="3">
    <source>
        <dbReference type="Proteomes" id="UP000653797"/>
    </source>
</evidence>
<evidence type="ECO:0000313" key="2">
    <source>
        <dbReference type="EMBL" id="MBD2755599.1"/>
    </source>
</evidence>
<dbReference type="Proteomes" id="UP000653797">
    <property type="component" value="Unassembled WGS sequence"/>
</dbReference>
<feature type="signal peptide" evidence="1">
    <location>
        <begin position="1"/>
        <end position="18"/>
    </location>
</feature>
<evidence type="ECO:0008006" key="4">
    <source>
        <dbReference type="Google" id="ProtNLM"/>
    </source>
</evidence>
<comment type="caution">
    <text evidence="2">The sequence shown here is derived from an EMBL/GenBank/DDBJ whole genome shotgun (WGS) entry which is preliminary data.</text>
</comment>
<reference evidence="2" key="1">
    <citation type="submission" date="2020-09" db="EMBL/GenBank/DDBJ databases">
        <authorList>
            <person name="Kim M.K."/>
        </authorList>
    </citation>
    <scope>NUCLEOTIDE SEQUENCE</scope>
    <source>
        <strain evidence="2">BT704</strain>
    </source>
</reference>
<accession>A0A927B4P6</accession>
<dbReference type="PROSITE" id="PS51257">
    <property type="entry name" value="PROKAR_LIPOPROTEIN"/>
    <property type="match status" value="1"/>
</dbReference>
<dbReference type="AlphaFoldDB" id="A0A927B4P6"/>
<dbReference type="EMBL" id="JACXAA010000009">
    <property type="protein sequence ID" value="MBD2755599.1"/>
    <property type="molecule type" value="Genomic_DNA"/>
</dbReference>